<gene>
    <name evidence="1" type="ORF">EGH82_18540</name>
</gene>
<accession>A0A3N3DV58</accession>
<evidence type="ECO:0000313" key="2">
    <source>
        <dbReference type="Proteomes" id="UP000278792"/>
    </source>
</evidence>
<comment type="caution">
    <text evidence="1">The sequence shown here is derived from an EMBL/GenBank/DDBJ whole genome shotgun (WGS) entry which is preliminary data.</text>
</comment>
<dbReference type="AlphaFoldDB" id="A0A3N3DV58"/>
<organism evidence="1 2">
    <name type="scientific">Vibrio ponticus</name>
    <dbReference type="NCBI Taxonomy" id="265668"/>
    <lineage>
        <taxon>Bacteria</taxon>
        <taxon>Pseudomonadati</taxon>
        <taxon>Pseudomonadota</taxon>
        <taxon>Gammaproteobacteria</taxon>
        <taxon>Vibrionales</taxon>
        <taxon>Vibrionaceae</taxon>
        <taxon>Vibrio</taxon>
    </lineage>
</organism>
<name>A0A3N3DV58_9VIBR</name>
<sequence length="77" mass="8702">MNKKLGQVMTSSRMVTFLAFLTALFAWFLNMHALFTFTVLALICAAYIYIKDRVVDFSHAHALVKAHSGKVTIHVDE</sequence>
<reference evidence="1 2" key="1">
    <citation type="submission" date="2018-11" db="EMBL/GenBank/DDBJ databases">
        <title>Vibrio ponticus strain CAIM 1751 pathogenic for the snapper Lutjanus guttatus.</title>
        <authorList>
            <person name="Soto-Rodriguez S."/>
            <person name="Lozano-Olvera R."/>
            <person name="Gomez-Gil B."/>
        </authorList>
    </citation>
    <scope>NUCLEOTIDE SEQUENCE [LARGE SCALE GENOMIC DNA]</scope>
    <source>
        <strain evidence="1 2">CAIM 1751</strain>
    </source>
</reference>
<dbReference type="EMBL" id="RKIK01000079">
    <property type="protein sequence ID" value="ROV58411.1"/>
    <property type="molecule type" value="Genomic_DNA"/>
</dbReference>
<dbReference type="RefSeq" id="WP_083627179.1">
    <property type="nucleotide sequence ID" value="NZ_AP019658.1"/>
</dbReference>
<evidence type="ECO:0000313" key="1">
    <source>
        <dbReference type="EMBL" id="ROV58411.1"/>
    </source>
</evidence>
<proteinExistence type="predicted"/>
<protein>
    <submittedName>
        <fullName evidence="1">Uncharacterized protein</fullName>
    </submittedName>
</protein>
<dbReference type="Proteomes" id="UP000278792">
    <property type="component" value="Unassembled WGS sequence"/>
</dbReference>
<dbReference type="OrthoDB" id="5905690at2"/>